<protein>
    <recommendedName>
        <fullName evidence="4">Lipoprotein</fullName>
    </recommendedName>
</protein>
<dbReference type="AlphaFoldDB" id="A0A521B595"/>
<dbReference type="EMBL" id="FXTI01000001">
    <property type="protein sequence ID" value="SMO42233.1"/>
    <property type="molecule type" value="Genomic_DNA"/>
</dbReference>
<sequence length="235" mass="26985">MNRWMWATVFLVVLLLSGCAQTKEFKQRITEDLPHDVQKVQTAVDQYRKENNGVLPLKPPQGSTLYQKYIVDFSKLEPYLGSIPSNSYQKGGNYVFVVVDPGEQPKVKVMDLRVTERLRELQGRVNAYNMEQGHLPLGKKEGKGLYALNFDKLDTEPVTIPSPYHSQLSLPLLIDKKGTLYVDYRMDLVQILEETKKKPEKNMDTRQLLYQDSLFAPAYSPPMRLKDGDPVLYSE</sequence>
<dbReference type="OrthoDB" id="2449131at2"/>
<accession>A0A521B595</accession>
<feature type="chain" id="PRO_5039684728" description="Lipoprotein" evidence="1">
    <location>
        <begin position="23"/>
        <end position="235"/>
    </location>
</feature>
<proteinExistence type="predicted"/>
<name>A0A521B595_9BACL</name>
<feature type="signal peptide" evidence="1">
    <location>
        <begin position="1"/>
        <end position="22"/>
    </location>
</feature>
<dbReference type="PROSITE" id="PS51257">
    <property type="entry name" value="PROKAR_LIPOPROTEIN"/>
    <property type="match status" value="1"/>
</dbReference>
<reference evidence="2 3" key="1">
    <citation type="submission" date="2017-05" db="EMBL/GenBank/DDBJ databases">
        <authorList>
            <person name="Varghese N."/>
            <person name="Submissions S."/>
        </authorList>
    </citation>
    <scope>NUCLEOTIDE SEQUENCE [LARGE SCALE GENOMIC DNA]</scope>
    <source>
        <strain evidence="2 3">DSM 45474</strain>
    </source>
</reference>
<evidence type="ECO:0008006" key="4">
    <source>
        <dbReference type="Google" id="ProtNLM"/>
    </source>
</evidence>
<gene>
    <name evidence="2" type="ORF">SAMN06264849_101562</name>
</gene>
<evidence type="ECO:0000313" key="3">
    <source>
        <dbReference type="Proteomes" id="UP000315636"/>
    </source>
</evidence>
<evidence type="ECO:0000313" key="2">
    <source>
        <dbReference type="EMBL" id="SMO42233.1"/>
    </source>
</evidence>
<dbReference type="RefSeq" id="WP_142504221.1">
    <property type="nucleotide sequence ID" value="NZ_FXTI01000001.1"/>
</dbReference>
<keyword evidence="3" id="KW-1185">Reference proteome</keyword>
<evidence type="ECO:0000256" key="1">
    <source>
        <dbReference type="SAM" id="SignalP"/>
    </source>
</evidence>
<organism evidence="2 3">
    <name type="scientific">Melghirimyces algeriensis</name>
    <dbReference type="NCBI Taxonomy" id="910412"/>
    <lineage>
        <taxon>Bacteria</taxon>
        <taxon>Bacillati</taxon>
        <taxon>Bacillota</taxon>
        <taxon>Bacilli</taxon>
        <taxon>Bacillales</taxon>
        <taxon>Thermoactinomycetaceae</taxon>
        <taxon>Melghirimyces</taxon>
    </lineage>
</organism>
<keyword evidence="1" id="KW-0732">Signal</keyword>
<dbReference type="Proteomes" id="UP000315636">
    <property type="component" value="Unassembled WGS sequence"/>
</dbReference>